<dbReference type="InterPro" id="IPR006629">
    <property type="entry name" value="LITAF"/>
</dbReference>
<protein>
    <recommendedName>
        <fullName evidence="2">LITAF domain-containing protein</fullName>
    </recommendedName>
</protein>
<sequence>MAKENDGLATSPDWITGVDSKTVLNSPGPVAKFCYKCNRVVWTKIKYYPTQKTRVIAAGLSLCFLCWVPFFFHWKSEVDHHCSFCNNYLGTYNPLYEQKFYEGYSTLLPVEKTLSGKKQKPQKKYREVGRRCIVYKETIAGKEEIIRVYSNVLQ</sequence>
<comment type="caution">
    <text evidence="3">The sequence shown here is derived from an EMBL/GenBank/DDBJ whole genome shotgun (WGS) entry which is preliminary data.</text>
</comment>
<evidence type="ECO:0000256" key="1">
    <source>
        <dbReference type="SAM" id="Phobius"/>
    </source>
</evidence>
<keyword evidence="4" id="KW-1185">Reference proteome</keyword>
<dbReference type="Proteomes" id="UP001359485">
    <property type="component" value="Unassembled WGS sequence"/>
</dbReference>
<reference evidence="3 4" key="1">
    <citation type="submission" date="2023-09" db="EMBL/GenBank/DDBJ databases">
        <title>Genomes of two closely related lineages of the louse Polyplax serrata with different host specificities.</title>
        <authorList>
            <person name="Martinu J."/>
            <person name="Tarabai H."/>
            <person name="Stefka J."/>
            <person name="Hypsa V."/>
        </authorList>
    </citation>
    <scope>NUCLEOTIDE SEQUENCE [LARGE SCALE GENOMIC DNA]</scope>
    <source>
        <strain evidence="3">98ZLc_SE</strain>
    </source>
</reference>
<evidence type="ECO:0000313" key="4">
    <source>
        <dbReference type="Proteomes" id="UP001359485"/>
    </source>
</evidence>
<keyword evidence="1" id="KW-0472">Membrane</keyword>
<proteinExistence type="predicted"/>
<organism evidence="3 4">
    <name type="scientific">Polyplax serrata</name>
    <name type="common">Common mouse louse</name>
    <dbReference type="NCBI Taxonomy" id="468196"/>
    <lineage>
        <taxon>Eukaryota</taxon>
        <taxon>Metazoa</taxon>
        <taxon>Ecdysozoa</taxon>
        <taxon>Arthropoda</taxon>
        <taxon>Hexapoda</taxon>
        <taxon>Insecta</taxon>
        <taxon>Pterygota</taxon>
        <taxon>Neoptera</taxon>
        <taxon>Paraneoptera</taxon>
        <taxon>Psocodea</taxon>
        <taxon>Troctomorpha</taxon>
        <taxon>Phthiraptera</taxon>
        <taxon>Anoplura</taxon>
        <taxon>Polyplacidae</taxon>
        <taxon>Polyplax</taxon>
    </lineage>
</organism>
<dbReference type="EMBL" id="JAWJWF010000001">
    <property type="protein sequence ID" value="KAK6642049.1"/>
    <property type="molecule type" value="Genomic_DNA"/>
</dbReference>
<keyword evidence="1" id="KW-0812">Transmembrane</keyword>
<keyword evidence="1" id="KW-1133">Transmembrane helix</keyword>
<dbReference type="Pfam" id="PF10601">
    <property type="entry name" value="zf-LITAF-like"/>
    <property type="match status" value="1"/>
</dbReference>
<gene>
    <name evidence="3" type="ORF">RUM44_013772</name>
</gene>
<evidence type="ECO:0000313" key="3">
    <source>
        <dbReference type="EMBL" id="KAK6642049.1"/>
    </source>
</evidence>
<feature type="domain" description="LITAF" evidence="2">
    <location>
        <begin position="14"/>
        <end position="94"/>
    </location>
</feature>
<dbReference type="SMART" id="SM00714">
    <property type="entry name" value="LITAF"/>
    <property type="match status" value="1"/>
</dbReference>
<evidence type="ECO:0000259" key="2">
    <source>
        <dbReference type="PROSITE" id="PS51837"/>
    </source>
</evidence>
<feature type="transmembrane region" description="Helical" evidence="1">
    <location>
        <begin position="55"/>
        <end position="74"/>
    </location>
</feature>
<accession>A0ABR1BGZ6</accession>
<dbReference type="PROSITE" id="PS51837">
    <property type="entry name" value="LITAF"/>
    <property type="match status" value="1"/>
</dbReference>
<name>A0ABR1BGZ6_POLSC</name>